<reference evidence="1 2" key="1">
    <citation type="submission" date="2018-07" db="EMBL/GenBank/DDBJ databases">
        <title>Lottiidibacillus patelloidae gen. nov., sp. nov., isolated from the intestinal tract of a marine limpet and the reclassification of B. taeanensis BH030017T, B. algicola KMM 3737T and B. hwajinpoensis SW-72T as genus Lottiidibacillus.</title>
        <authorList>
            <person name="Liu R."/>
            <person name="Huang Z."/>
        </authorList>
    </citation>
    <scope>NUCLEOTIDE SEQUENCE [LARGE SCALE GENOMIC DNA]</scope>
    <source>
        <strain evidence="1 2">BH030017</strain>
    </source>
</reference>
<dbReference type="InterPro" id="IPR036916">
    <property type="entry name" value="Sda_sf"/>
</dbReference>
<dbReference type="Proteomes" id="UP000253314">
    <property type="component" value="Unassembled WGS sequence"/>
</dbReference>
<evidence type="ECO:0000313" key="1">
    <source>
        <dbReference type="EMBL" id="RBW70643.1"/>
    </source>
</evidence>
<proteinExistence type="predicted"/>
<dbReference type="OrthoDB" id="2933732at2"/>
<protein>
    <submittedName>
        <fullName evidence="1">Sporulation histidine kinase inhibitor Sda</fullName>
    </submittedName>
</protein>
<dbReference type="AlphaFoldDB" id="A0A366Y2L0"/>
<dbReference type="Pfam" id="PF08970">
    <property type="entry name" value="Sda"/>
    <property type="match status" value="1"/>
</dbReference>
<dbReference type="SUPFAM" id="SSF100985">
    <property type="entry name" value="Sporulation inhibitor Sda"/>
    <property type="match status" value="1"/>
</dbReference>
<keyword evidence="2" id="KW-1185">Reference proteome</keyword>
<dbReference type="Gene3D" id="1.10.287.1100">
    <property type="entry name" value="Sporulation inhibitor A"/>
    <property type="match status" value="1"/>
</dbReference>
<comment type="caution">
    <text evidence="1">The sequence shown here is derived from an EMBL/GenBank/DDBJ whole genome shotgun (WGS) entry which is preliminary data.</text>
</comment>
<evidence type="ECO:0000313" key="2">
    <source>
        <dbReference type="Proteomes" id="UP000253314"/>
    </source>
</evidence>
<sequence length="50" mass="5807">MADLSDDLLIESYQKAQDLQLSVDFITLIQKELERRSLSFTSHSIHKKLT</sequence>
<dbReference type="InterPro" id="IPR015064">
    <property type="entry name" value="Sda"/>
</dbReference>
<dbReference type="EMBL" id="QOCW01000004">
    <property type="protein sequence ID" value="RBW70643.1"/>
    <property type="molecule type" value="Genomic_DNA"/>
</dbReference>
<name>A0A366Y2L0_9BACI</name>
<gene>
    <name evidence="1" type="ORF">DS031_05460</name>
</gene>
<organism evidence="1 2">
    <name type="scientific">Bacillus taeanensis</name>
    <dbReference type="NCBI Taxonomy" id="273032"/>
    <lineage>
        <taxon>Bacteria</taxon>
        <taxon>Bacillati</taxon>
        <taxon>Bacillota</taxon>
        <taxon>Bacilli</taxon>
        <taxon>Bacillales</taxon>
        <taxon>Bacillaceae</taxon>
        <taxon>Bacillus</taxon>
    </lineage>
</organism>
<accession>A0A366Y2L0</accession>